<feature type="compositionally biased region" description="Polar residues" evidence="2">
    <location>
        <begin position="413"/>
        <end position="423"/>
    </location>
</feature>
<dbReference type="AlphaFoldDB" id="A0A9P9CX66"/>
<evidence type="ECO:0000259" key="3">
    <source>
        <dbReference type="PROSITE" id="PS50157"/>
    </source>
</evidence>
<accession>A0A9P9CX66</accession>
<keyword evidence="5" id="KW-1185">Reference proteome</keyword>
<dbReference type="EMBL" id="JAGMUU010000090">
    <property type="protein sequence ID" value="KAH7108715.1"/>
    <property type="molecule type" value="Genomic_DNA"/>
</dbReference>
<protein>
    <recommendedName>
        <fullName evidence="3">C2H2-type domain-containing protein</fullName>
    </recommendedName>
</protein>
<evidence type="ECO:0000313" key="5">
    <source>
        <dbReference type="Proteomes" id="UP000717696"/>
    </source>
</evidence>
<dbReference type="Proteomes" id="UP000717696">
    <property type="component" value="Unassembled WGS sequence"/>
</dbReference>
<feature type="region of interest" description="Disordered" evidence="2">
    <location>
        <begin position="149"/>
        <end position="232"/>
    </location>
</feature>
<feature type="compositionally biased region" description="Polar residues" evidence="2">
    <location>
        <begin position="222"/>
        <end position="232"/>
    </location>
</feature>
<keyword evidence="1" id="KW-0479">Metal-binding</keyword>
<feature type="compositionally biased region" description="Polar residues" evidence="2">
    <location>
        <begin position="253"/>
        <end position="263"/>
    </location>
</feature>
<feature type="region of interest" description="Disordered" evidence="2">
    <location>
        <begin position="253"/>
        <end position="280"/>
    </location>
</feature>
<keyword evidence="1" id="KW-0863">Zinc-finger</keyword>
<feature type="region of interest" description="Disordered" evidence="2">
    <location>
        <begin position="396"/>
        <end position="423"/>
    </location>
</feature>
<sequence length="423" mass="46170">MPPCQDCHRDFNTSEALKEHIKEHQSRISRAIKDVDSCQSRLASSIQALLLCMSHPDDFGHEKLDGSDTDVWLGNKGTIPCPSFDCDKGPFDRKSLQRHYDIHVHCDEICDFCGKHMDLVSQVKRHYSECQETRDRKNNGTFREIMKEARKRRENMSRAAASQLHSALNNSEQDALKNLTVASCANRKRGRQPEADSLPPAKRGRVVEGDSDEAPTEHASLQVDSGNVAGTSANNFDSPSVWSSLLDTLPFTSESTVPGSDSSHLLREHDLGPRGSDNAETFFPSAVSNSESAYANLSGTADQYETALPRSSFLSSAISLPRAPALSVHTVDGPAPYAATYISMQSANSLQRAPALSVHTVDGPALYPADFMSMQSGHSLQRAPTLSVHTVDGPTACQPVSQYPSSTHDRRSSASITTEHGTY</sequence>
<organism evidence="4 5">
    <name type="scientific">Dactylonectria estremocensis</name>
    <dbReference type="NCBI Taxonomy" id="1079267"/>
    <lineage>
        <taxon>Eukaryota</taxon>
        <taxon>Fungi</taxon>
        <taxon>Dikarya</taxon>
        <taxon>Ascomycota</taxon>
        <taxon>Pezizomycotina</taxon>
        <taxon>Sordariomycetes</taxon>
        <taxon>Hypocreomycetidae</taxon>
        <taxon>Hypocreales</taxon>
        <taxon>Nectriaceae</taxon>
        <taxon>Dactylonectria</taxon>
    </lineage>
</organism>
<dbReference type="SMART" id="SM00355">
    <property type="entry name" value="ZnF_C2H2"/>
    <property type="match status" value="2"/>
</dbReference>
<dbReference type="GO" id="GO:0008270">
    <property type="term" value="F:zinc ion binding"/>
    <property type="evidence" value="ECO:0007669"/>
    <property type="project" value="UniProtKB-KW"/>
</dbReference>
<dbReference type="PROSITE" id="PS50157">
    <property type="entry name" value="ZINC_FINGER_C2H2_2"/>
    <property type="match status" value="1"/>
</dbReference>
<evidence type="ECO:0000313" key="4">
    <source>
        <dbReference type="EMBL" id="KAH7108715.1"/>
    </source>
</evidence>
<evidence type="ECO:0000256" key="1">
    <source>
        <dbReference type="PROSITE-ProRule" id="PRU00042"/>
    </source>
</evidence>
<proteinExistence type="predicted"/>
<evidence type="ECO:0000256" key="2">
    <source>
        <dbReference type="SAM" id="MobiDB-lite"/>
    </source>
</evidence>
<dbReference type="PROSITE" id="PS00028">
    <property type="entry name" value="ZINC_FINGER_C2H2_1"/>
    <property type="match status" value="1"/>
</dbReference>
<dbReference type="OrthoDB" id="5417329at2759"/>
<reference evidence="4" key="1">
    <citation type="journal article" date="2021" name="Nat. Commun.">
        <title>Genetic determinants of endophytism in the Arabidopsis root mycobiome.</title>
        <authorList>
            <person name="Mesny F."/>
            <person name="Miyauchi S."/>
            <person name="Thiergart T."/>
            <person name="Pickel B."/>
            <person name="Atanasova L."/>
            <person name="Karlsson M."/>
            <person name="Huettel B."/>
            <person name="Barry K.W."/>
            <person name="Haridas S."/>
            <person name="Chen C."/>
            <person name="Bauer D."/>
            <person name="Andreopoulos W."/>
            <person name="Pangilinan J."/>
            <person name="LaButti K."/>
            <person name="Riley R."/>
            <person name="Lipzen A."/>
            <person name="Clum A."/>
            <person name="Drula E."/>
            <person name="Henrissat B."/>
            <person name="Kohler A."/>
            <person name="Grigoriev I.V."/>
            <person name="Martin F.M."/>
            <person name="Hacquard S."/>
        </authorList>
    </citation>
    <scope>NUCLEOTIDE SEQUENCE</scope>
    <source>
        <strain evidence="4">MPI-CAGE-AT-0021</strain>
    </source>
</reference>
<dbReference type="InterPro" id="IPR013087">
    <property type="entry name" value="Znf_C2H2_type"/>
</dbReference>
<feature type="compositionally biased region" description="Polar residues" evidence="2">
    <location>
        <begin position="163"/>
        <end position="173"/>
    </location>
</feature>
<feature type="domain" description="C2H2-type" evidence="3">
    <location>
        <begin position="2"/>
        <end position="29"/>
    </location>
</feature>
<comment type="caution">
    <text evidence="4">The sequence shown here is derived from an EMBL/GenBank/DDBJ whole genome shotgun (WGS) entry which is preliminary data.</text>
</comment>
<keyword evidence="1" id="KW-0862">Zinc</keyword>
<gene>
    <name evidence="4" type="ORF">B0J13DRAFT_332756</name>
</gene>
<name>A0A9P9CX66_9HYPO</name>